<sequence>MPAPPAYCRLTVLAPGTRADVAVPADVPAAELVPMLMELFGRHGDSARPEPWRLTGATGGVLPPDATLDELGVVDGELLRLGPMAPPPPPVVFDDPVDALAALTASDAEPARQRRAAVVLAGVVPAAALVLGGAGDGPAPYAWGALALGGLGATAAIVRAAQLGRDTAVRESSASPTAALLPALCAVPPAASAGWVAAPGPSDVARLLLAVVAAGTAAALAQVAVRTARSALIGIVLAAVLTAAAAVARLWFDVPTHAIAALTAAAVVSAVPLLPRLTLRLAGLPRPAVPTDATDLVAADTGRDLLPPADLATRARLARAVLAGLSGGCAVVAAVAAPVVAADGRSGWAGPVLAAVVAAVLLLRARGYADPPTAWVHLVAGTATATVLVASAALATGPVGRLGGALALLGGAAGVVVAVGRAPDVASPVLRRAVDITEGLLTVVAVPLALAAAGVFALVRGL</sequence>
<dbReference type="InterPro" id="IPR006707">
    <property type="entry name" value="T7SS_EccD"/>
</dbReference>
<dbReference type="EMBL" id="JAVREJ010000002">
    <property type="protein sequence ID" value="MDT0348652.1"/>
    <property type="molecule type" value="Genomic_DNA"/>
</dbReference>
<feature type="transmembrane region" description="Helical" evidence="7">
    <location>
        <begin position="347"/>
        <end position="363"/>
    </location>
</feature>
<accession>A0ABU2N410</accession>
<proteinExistence type="inferred from homology"/>
<evidence type="ECO:0000256" key="1">
    <source>
        <dbReference type="ARBA" id="ARBA00004651"/>
    </source>
</evidence>
<evidence type="ECO:0000256" key="3">
    <source>
        <dbReference type="ARBA" id="ARBA00022475"/>
    </source>
</evidence>
<feature type="transmembrane region" description="Helical" evidence="7">
    <location>
        <begin position="179"/>
        <end position="198"/>
    </location>
</feature>
<dbReference type="NCBIfam" id="TIGR03920">
    <property type="entry name" value="T7SS_EccD"/>
    <property type="match status" value="1"/>
</dbReference>
<name>A0ABU2N410_9PSEU</name>
<dbReference type="Pfam" id="PF19053">
    <property type="entry name" value="EccD"/>
    <property type="match status" value="1"/>
</dbReference>
<keyword evidence="6 7" id="KW-0472">Membrane</keyword>
<dbReference type="Pfam" id="PF08817">
    <property type="entry name" value="YukD"/>
    <property type="match status" value="1"/>
</dbReference>
<protein>
    <submittedName>
        <fullName evidence="9">Type VII secretion integral membrane protein EccD</fullName>
    </submittedName>
</protein>
<dbReference type="Gene3D" id="3.10.20.90">
    <property type="entry name" value="Phosphatidylinositol 3-kinase Catalytic Subunit, Chain A, domain 1"/>
    <property type="match status" value="1"/>
</dbReference>
<feature type="transmembrane region" description="Helical" evidence="7">
    <location>
        <begin position="141"/>
        <end position="158"/>
    </location>
</feature>
<feature type="transmembrane region" description="Helical" evidence="7">
    <location>
        <begin position="258"/>
        <end position="277"/>
    </location>
</feature>
<organism evidence="9 10">
    <name type="scientific">Pseudonocardia charpentierae</name>
    <dbReference type="NCBI Taxonomy" id="3075545"/>
    <lineage>
        <taxon>Bacteria</taxon>
        <taxon>Bacillati</taxon>
        <taxon>Actinomycetota</taxon>
        <taxon>Actinomycetes</taxon>
        <taxon>Pseudonocardiales</taxon>
        <taxon>Pseudonocardiaceae</taxon>
        <taxon>Pseudonocardia</taxon>
    </lineage>
</organism>
<comment type="caution">
    <text evidence="9">The sequence shown here is derived from an EMBL/GenBank/DDBJ whole genome shotgun (WGS) entry which is preliminary data.</text>
</comment>
<evidence type="ECO:0000256" key="4">
    <source>
        <dbReference type="ARBA" id="ARBA00022692"/>
    </source>
</evidence>
<feature type="domain" description="EccD-like transmembrane" evidence="8">
    <location>
        <begin position="114"/>
        <end position="462"/>
    </location>
</feature>
<evidence type="ECO:0000256" key="5">
    <source>
        <dbReference type="ARBA" id="ARBA00022989"/>
    </source>
</evidence>
<dbReference type="InterPro" id="IPR024962">
    <property type="entry name" value="YukD-like"/>
</dbReference>
<feature type="transmembrane region" description="Helical" evidence="7">
    <location>
        <begin position="402"/>
        <end position="420"/>
    </location>
</feature>
<evidence type="ECO:0000256" key="2">
    <source>
        <dbReference type="ARBA" id="ARBA00006162"/>
    </source>
</evidence>
<feature type="transmembrane region" description="Helical" evidence="7">
    <location>
        <begin position="440"/>
        <end position="459"/>
    </location>
</feature>
<dbReference type="PIRSF" id="PIRSF017804">
    <property type="entry name" value="Secretion_EccD1"/>
    <property type="match status" value="1"/>
</dbReference>
<evidence type="ECO:0000256" key="6">
    <source>
        <dbReference type="ARBA" id="ARBA00023136"/>
    </source>
</evidence>
<comment type="similarity">
    <text evidence="2">Belongs to the EccD/Snm4 family.</text>
</comment>
<keyword evidence="10" id="KW-1185">Reference proteome</keyword>
<evidence type="ECO:0000256" key="7">
    <source>
        <dbReference type="SAM" id="Phobius"/>
    </source>
</evidence>
<dbReference type="InterPro" id="IPR044049">
    <property type="entry name" value="EccD_transm"/>
</dbReference>
<evidence type="ECO:0000313" key="9">
    <source>
        <dbReference type="EMBL" id="MDT0348652.1"/>
    </source>
</evidence>
<evidence type="ECO:0000259" key="8">
    <source>
        <dbReference type="Pfam" id="PF19053"/>
    </source>
</evidence>
<reference evidence="10" key="1">
    <citation type="submission" date="2023-07" db="EMBL/GenBank/DDBJ databases">
        <title>30 novel species of actinomycetes from the DSMZ collection.</title>
        <authorList>
            <person name="Nouioui I."/>
        </authorList>
    </citation>
    <scope>NUCLEOTIDE SEQUENCE [LARGE SCALE GENOMIC DNA]</scope>
    <source>
        <strain evidence="10">DSM 45834</strain>
    </source>
</reference>
<feature type="transmembrane region" description="Helical" evidence="7">
    <location>
        <begin position="204"/>
        <end position="225"/>
    </location>
</feature>
<feature type="transmembrane region" description="Helical" evidence="7">
    <location>
        <begin position="320"/>
        <end position="341"/>
    </location>
</feature>
<evidence type="ECO:0000313" key="10">
    <source>
        <dbReference type="Proteomes" id="UP001183202"/>
    </source>
</evidence>
<keyword evidence="3" id="KW-1003">Cell membrane</keyword>
<comment type="subcellular location">
    <subcellularLocation>
        <location evidence="1">Cell membrane</location>
        <topology evidence="1">Multi-pass membrane protein</topology>
    </subcellularLocation>
</comment>
<feature type="transmembrane region" description="Helical" evidence="7">
    <location>
        <begin position="232"/>
        <end position="252"/>
    </location>
</feature>
<dbReference type="RefSeq" id="WP_311554577.1">
    <property type="nucleotide sequence ID" value="NZ_JAVREJ010000002.1"/>
</dbReference>
<keyword evidence="5 7" id="KW-1133">Transmembrane helix</keyword>
<keyword evidence="4 7" id="KW-0812">Transmembrane</keyword>
<feature type="transmembrane region" description="Helical" evidence="7">
    <location>
        <begin position="116"/>
        <end position="135"/>
    </location>
</feature>
<gene>
    <name evidence="9" type="primary">eccD</name>
    <name evidence="9" type="ORF">RM445_03855</name>
</gene>
<dbReference type="Proteomes" id="UP001183202">
    <property type="component" value="Unassembled WGS sequence"/>
</dbReference>
<feature type="transmembrane region" description="Helical" evidence="7">
    <location>
        <begin position="375"/>
        <end position="396"/>
    </location>
</feature>